<protein>
    <submittedName>
        <fullName evidence="4">Uncharacterized protein LOC136080878 isoform X1</fullName>
    </submittedName>
</protein>
<feature type="region of interest" description="Disordered" evidence="1">
    <location>
        <begin position="166"/>
        <end position="192"/>
    </location>
</feature>
<name>A0ABM4BYJ7_HYDVU</name>
<proteinExistence type="predicted"/>
<dbReference type="RefSeq" id="XP_065654315.1">
    <property type="nucleotide sequence ID" value="XM_065798243.1"/>
</dbReference>
<dbReference type="PANTHER" id="PTHR34153">
    <property type="entry name" value="SI:CH211-262H13.3-RELATED-RELATED"/>
    <property type="match status" value="1"/>
</dbReference>
<sequence>MTYYCLFNFCSTFYNNKFSKMYAILEYIETQEIDFLPIKWMVDRLNWDVNNLIKNKTVLNFYYPPAKSANKVLNAKKTCSNPEEHWLLYKVRILGTANTLKSAKEKTKLAEETSNVDYDTDDSGDCRDMETRKIRKRKHSFIYESEVDDDKVEDFFQESLIKENTNTCGFTKPTPPEHLRAMQSSSHKSQVKIKENASKYLNNAQSNPSDGQPSVLQPDVLSSQSKTIVETPAHVLSSINSSVLLERLITTLEEIKENQKTHSVMLQSIMRQINTPQVEKDNEMPIGIHLPISSIKDMDDLEEQLKDRSIKRTLTCIVSNIGGSSLDDAIKRMMKFVLSNNLGRLCNLSGQSGKVCFSKLEIFEVVCGAVKRNALTANATQKEIEVELRKWFSNARDRGQDSRKKKSLSDNADLLLSEI</sequence>
<gene>
    <name evidence="4" type="primary">LOC136080878</name>
</gene>
<keyword evidence="3" id="KW-1185">Reference proteome</keyword>
<evidence type="ECO:0000313" key="3">
    <source>
        <dbReference type="Proteomes" id="UP001652625"/>
    </source>
</evidence>
<dbReference type="InterPro" id="IPR032071">
    <property type="entry name" value="DUF4806"/>
</dbReference>
<evidence type="ECO:0000256" key="1">
    <source>
        <dbReference type="SAM" id="MobiDB-lite"/>
    </source>
</evidence>
<evidence type="ECO:0000313" key="4">
    <source>
        <dbReference type="RefSeq" id="XP_065654315.1"/>
    </source>
</evidence>
<dbReference type="Pfam" id="PF16064">
    <property type="entry name" value="DUF4806"/>
    <property type="match status" value="1"/>
</dbReference>
<dbReference type="PANTHER" id="PTHR34153:SF2">
    <property type="entry name" value="SI:CH211-262H13.3-RELATED"/>
    <property type="match status" value="1"/>
</dbReference>
<dbReference type="Proteomes" id="UP001652625">
    <property type="component" value="Chromosome 05"/>
</dbReference>
<reference evidence="4" key="1">
    <citation type="submission" date="2025-08" db="UniProtKB">
        <authorList>
            <consortium name="RefSeq"/>
        </authorList>
    </citation>
    <scope>IDENTIFICATION</scope>
</reference>
<evidence type="ECO:0000259" key="2">
    <source>
        <dbReference type="Pfam" id="PF16064"/>
    </source>
</evidence>
<dbReference type="GeneID" id="136080878"/>
<organism evidence="3 4">
    <name type="scientific">Hydra vulgaris</name>
    <name type="common">Hydra</name>
    <name type="synonym">Hydra attenuata</name>
    <dbReference type="NCBI Taxonomy" id="6087"/>
    <lineage>
        <taxon>Eukaryota</taxon>
        <taxon>Metazoa</taxon>
        <taxon>Cnidaria</taxon>
        <taxon>Hydrozoa</taxon>
        <taxon>Hydroidolina</taxon>
        <taxon>Anthoathecata</taxon>
        <taxon>Aplanulata</taxon>
        <taxon>Hydridae</taxon>
        <taxon>Hydra</taxon>
    </lineage>
</organism>
<accession>A0ABM4BYJ7</accession>
<feature type="domain" description="DUF4806" evidence="2">
    <location>
        <begin position="287"/>
        <end position="363"/>
    </location>
</feature>